<reference evidence="1 2" key="1">
    <citation type="submission" date="2020-07" db="EMBL/GenBank/DDBJ databases">
        <title>Genomic Encyclopedia of Type Strains, Phase IV (KMG-V): Genome sequencing to study the core and pangenomes of soil and plant-associated prokaryotes.</title>
        <authorList>
            <person name="Whitman W."/>
        </authorList>
    </citation>
    <scope>NUCLEOTIDE SEQUENCE [LARGE SCALE GENOMIC DNA]</scope>
    <source>
        <strain evidence="1 2">M8UP30</strain>
    </source>
</reference>
<dbReference type="EMBL" id="JACCCV010000001">
    <property type="protein sequence ID" value="NYF50640.1"/>
    <property type="molecule type" value="Genomic_DNA"/>
</dbReference>
<dbReference type="Proteomes" id="UP000534186">
    <property type="component" value="Unassembled WGS sequence"/>
</dbReference>
<dbReference type="AlphaFoldDB" id="A0A7Y9T8N9"/>
<gene>
    <name evidence="1" type="ORF">HDF12_001005</name>
</gene>
<protein>
    <submittedName>
        <fullName evidence="1">Uncharacterized protein</fullName>
    </submittedName>
</protein>
<organism evidence="1 2">
    <name type="scientific">Tunturiibacter lichenicola</name>
    <dbReference type="NCBI Taxonomy" id="2051959"/>
    <lineage>
        <taxon>Bacteria</taxon>
        <taxon>Pseudomonadati</taxon>
        <taxon>Acidobacteriota</taxon>
        <taxon>Terriglobia</taxon>
        <taxon>Terriglobales</taxon>
        <taxon>Acidobacteriaceae</taxon>
        <taxon>Tunturiibacter</taxon>
    </lineage>
</organism>
<proteinExistence type="predicted"/>
<accession>A0A7Y9T8N9</accession>
<name>A0A7Y9T8N9_9BACT</name>
<evidence type="ECO:0000313" key="2">
    <source>
        <dbReference type="Proteomes" id="UP000534186"/>
    </source>
</evidence>
<sequence>MGPIAATLISSGNNGCDDILDQVKIQHFEVSYYGDSDSR</sequence>
<comment type="caution">
    <text evidence="1">The sequence shown here is derived from an EMBL/GenBank/DDBJ whole genome shotgun (WGS) entry which is preliminary data.</text>
</comment>
<evidence type="ECO:0000313" key="1">
    <source>
        <dbReference type="EMBL" id="NYF50640.1"/>
    </source>
</evidence>